<reference evidence="1 2" key="1">
    <citation type="submission" date="2023-09" db="EMBL/GenBank/DDBJ databases">
        <title>Microbacterium fusihabitans sp. nov., Microbacterium phycihabitans sp. nov., and Microbacterium cervinum sp. nov., isolated from dried seaweeds of beach.</title>
        <authorList>
            <person name="Lee S.D."/>
        </authorList>
    </citation>
    <scope>NUCLEOTIDE SEQUENCE [LARGE SCALE GENOMIC DNA]</scope>
    <source>
        <strain evidence="1 2">KSW4-17</strain>
    </source>
</reference>
<organism evidence="1 2">
    <name type="scientific">Microbacterium galbum</name>
    <dbReference type="NCBI Taxonomy" id="3075994"/>
    <lineage>
        <taxon>Bacteria</taxon>
        <taxon>Bacillati</taxon>
        <taxon>Actinomycetota</taxon>
        <taxon>Actinomycetes</taxon>
        <taxon>Micrococcales</taxon>
        <taxon>Microbacteriaceae</taxon>
        <taxon>Microbacterium</taxon>
    </lineage>
</organism>
<sequence>MPTVITVGASTIAPQQVMNITSQQESGTIVHPILGRAFPDITLRPAGVRTGTITMGFAGPTAETDAATARALLASGVVFTIAPEERTSLSMACIVSGRISLDLEDVTRDAWVLTVDYQEVGQ</sequence>
<evidence type="ECO:0000313" key="1">
    <source>
        <dbReference type="EMBL" id="MDU0367677.1"/>
    </source>
</evidence>
<comment type="caution">
    <text evidence="1">The sequence shown here is derived from an EMBL/GenBank/DDBJ whole genome shotgun (WGS) entry which is preliminary data.</text>
</comment>
<gene>
    <name evidence="1" type="ORF">RWH45_10650</name>
</gene>
<name>A0ABU3T8L7_9MICO</name>
<protein>
    <submittedName>
        <fullName evidence="1">Uncharacterized protein</fullName>
    </submittedName>
</protein>
<keyword evidence="2" id="KW-1185">Reference proteome</keyword>
<proteinExistence type="predicted"/>
<evidence type="ECO:0000313" key="2">
    <source>
        <dbReference type="Proteomes" id="UP001263371"/>
    </source>
</evidence>
<dbReference type="RefSeq" id="WP_315994876.1">
    <property type="nucleotide sequence ID" value="NZ_JAWDIS010000002.1"/>
</dbReference>
<dbReference type="EMBL" id="JAWDIS010000002">
    <property type="protein sequence ID" value="MDU0367677.1"/>
    <property type="molecule type" value="Genomic_DNA"/>
</dbReference>
<accession>A0ABU3T8L7</accession>
<dbReference type="Proteomes" id="UP001263371">
    <property type="component" value="Unassembled WGS sequence"/>
</dbReference>